<keyword evidence="4" id="KW-1185">Reference proteome</keyword>
<feature type="domain" description="Chromosomal replication initiator protein DnaA ATPAse" evidence="1">
    <location>
        <begin position="15"/>
        <end position="68"/>
    </location>
</feature>
<organism evidence="3 4">
    <name type="scientific">Brachymonas denitrificans DSM 15123</name>
    <dbReference type="NCBI Taxonomy" id="1121117"/>
    <lineage>
        <taxon>Bacteria</taxon>
        <taxon>Pseudomonadati</taxon>
        <taxon>Pseudomonadota</taxon>
        <taxon>Betaproteobacteria</taxon>
        <taxon>Burkholderiales</taxon>
        <taxon>Comamonadaceae</taxon>
        <taxon>Brachymonas</taxon>
    </lineage>
</organism>
<protein>
    <submittedName>
        <fullName evidence="3">Regulatory inactivation of DnaA Hda protein</fullName>
    </submittedName>
</protein>
<dbReference type="PANTHER" id="PTHR30050">
    <property type="entry name" value="CHROMOSOMAL REPLICATION INITIATOR PROTEIN DNAA"/>
    <property type="match status" value="1"/>
</dbReference>
<proteinExistence type="predicted"/>
<dbReference type="GO" id="GO:0006270">
    <property type="term" value="P:DNA replication initiation"/>
    <property type="evidence" value="ECO:0007669"/>
    <property type="project" value="TreeGrafter"/>
</dbReference>
<reference evidence="3 4" key="1">
    <citation type="submission" date="2016-10" db="EMBL/GenBank/DDBJ databases">
        <authorList>
            <person name="de Groot N.N."/>
        </authorList>
    </citation>
    <scope>NUCLEOTIDE SEQUENCE [LARGE SCALE GENOMIC DNA]</scope>
    <source>
        <strain evidence="3 4">DSM 15123</strain>
    </source>
</reference>
<name>A0A1H8EGC1_9BURK</name>
<dbReference type="GO" id="GO:0003688">
    <property type="term" value="F:DNA replication origin binding"/>
    <property type="evidence" value="ECO:0007669"/>
    <property type="project" value="TreeGrafter"/>
</dbReference>
<dbReference type="InterPro" id="IPR013317">
    <property type="entry name" value="DnaA_dom"/>
</dbReference>
<dbReference type="GO" id="GO:0005886">
    <property type="term" value="C:plasma membrane"/>
    <property type="evidence" value="ECO:0007669"/>
    <property type="project" value="TreeGrafter"/>
</dbReference>
<dbReference type="SUPFAM" id="SSF52540">
    <property type="entry name" value="P-loop containing nucleoside triphosphate hydrolases"/>
    <property type="match status" value="1"/>
</dbReference>
<dbReference type="Pfam" id="PF00308">
    <property type="entry name" value="Bac_DnaA"/>
    <property type="match status" value="1"/>
</dbReference>
<dbReference type="InterPro" id="IPR055199">
    <property type="entry name" value="Hda_lid"/>
</dbReference>
<dbReference type="OrthoDB" id="9784878at2"/>
<sequence length="231" mass="25859">MKQIPLDIGLTPRPRLHTLVEGENGRLLTHVREALQQRQPQTVPTYVWGPGGSGKTHLLQAVMQELHEQGLSAGWLDASTPCGGYPREFDPRWSAVLLDEVELYSPEQQHTAFNWFINAMTPQQGEPRWVLAAGSLPVADLPLREDLRTRLGWGQVHALQPLGDEDVRKALQQGAAERGLELGDEVVNYMLSRFSRDLGSLNELLGMLDGYALEQRRALTVPLLKQMLNET</sequence>
<evidence type="ECO:0000313" key="4">
    <source>
        <dbReference type="Proteomes" id="UP000199531"/>
    </source>
</evidence>
<evidence type="ECO:0000259" key="1">
    <source>
        <dbReference type="Pfam" id="PF00308"/>
    </source>
</evidence>
<dbReference type="Proteomes" id="UP000199531">
    <property type="component" value="Unassembled WGS sequence"/>
</dbReference>
<dbReference type="Gene3D" id="1.10.8.60">
    <property type="match status" value="1"/>
</dbReference>
<dbReference type="PANTHER" id="PTHR30050:SF5">
    <property type="entry name" value="DNAA REGULATORY INACTIVATOR HDA"/>
    <property type="match status" value="1"/>
</dbReference>
<dbReference type="Pfam" id="PF22688">
    <property type="entry name" value="Hda_lid"/>
    <property type="match status" value="1"/>
</dbReference>
<feature type="domain" description="Hda lid" evidence="2">
    <location>
        <begin position="164"/>
        <end position="228"/>
    </location>
</feature>
<dbReference type="STRING" id="1121117.SAMN02745977_00678"/>
<evidence type="ECO:0000259" key="2">
    <source>
        <dbReference type="Pfam" id="PF22688"/>
    </source>
</evidence>
<dbReference type="InterPro" id="IPR027417">
    <property type="entry name" value="P-loop_NTPase"/>
</dbReference>
<evidence type="ECO:0000313" key="3">
    <source>
        <dbReference type="EMBL" id="SEN18456.1"/>
    </source>
</evidence>
<dbReference type="Gene3D" id="3.40.50.300">
    <property type="entry name" value="P-loop containing nucleotide triphosphate hydrolases"/>
    <property type="match status" value="1"/>
</dbReference>
<gene>
    <name evidence="3" type="ORF">SAMN02745977_00678</name>
</gene>
<dbReference type="AlphaFoldDB" id="A0A1H8EGC1"/>
<dbReference type="GO" id="GO:0032297">
    <property type="term" value="P:negative regulation of DNA-templated DNA replication initiation"/>
    <property type="evidence" value="ECO:0007669"/>
    <property type="project" value="InterPro"/>
</dbReference>
<accession>A0A1H8EGC1</accession>
<dbReference type="InterPro" id="IPR017788">
    <property type="entry name" value="Hda"/>
</dbReference>
<dbReference type="NCBIfam" id="TIGR03420">
    <property type="entry name" value="DnaA_homol_Hda"/>
    <property type="match status" value="1"/>
</dbReference>
<dbReference type="EMBL" id="FOCW01000001">
    <property type="protein sequence ID" value="SEN18456.1"/>
    <property type="molecule type" value="Genomic_DNA"/>
</dbReference>
<dbReference type="RefSeq" id="WP_091813838.1">
    <property type="nucleotide sequence ID" value="NZ_FOCW01000001.1"/>
</dbReference>